<dbReference type="InterPro" id="IPR013210">
    <property type="entry name" value="LRR_N_plant-typ"/>
</dbReference>
<feature type="compositionally biased region" description="Low complexity" evidence="11">
    <location>
        <begin position="293"/>
        <end position="332"/>
    </location>
</feature>
<dbReference type="SUPFAM" id="SSF52058">
    <property type="entry name" value="L domain-like"/>
    <property type="match status" value="1"/>
</dbReference>
<keyword evidence="9 12" id="KW-1133">Transmembrane helix</keyword>
<dbReference type="Pfam" id="PF13855">
    <property type="entry name" value="LRR_8"/>
    <property type="match status" value="1"/>
</dbReference>
<organism evidence="15">
    <name type="scientific">Hordeum vulgare subsp. vulgare</name>
    <name type="common">Domesticated barley</name>
    <dbReference type="NCBI Taxonomy" id="112509"/>
    <lineage>
        <taxon>Eukaryota</taxon>
        <taxon>Viridiplantae</taxon>
        <taxon>Streptophyta</taxon>
        <taxon>Embryophyta</taxon>
        <taxon>Tracheophyta</taxon>
        <taxon>Spermatophyta</taxon>
        <taxon>Magnoliopsida</taxon>
        <taxon>Liliopsida</taxon>
        <taxon>Poales</taxon>
        <taxon>Poaceae</taxon>
        <taxon>BOP clade</taxon>
        <taxon>Pooideae</taxon>
        <taxon>Triticodae</taxon>
        <taxon>Triticeae</taxon>
        <taxon>Hordeinae</taxon>
        <taxon>Hordeum</taxon>
    </lineage>
</organism>
<evidence type="ECO:0000256" key="10">
    <source>
        <dbReference type="ARBA" id="ARBA00023136"/>
    </source>
</evidence>
<dbReference type="Pfam" id="PF00560">
    <property type="entry name" value="LRR_1"/>
    <property type="match status" value="1"/>
</dbReference>
<dbReference type="Gene3D" id="3.80.10.10">
    <property type="entry name" value="Ribonuclease Inhibitor"/>
    <property type="match status" value="2"/>
</dbReference>
<evidence type="ECO:0000256" key="11">
    <source>
        <dbReference type="SAM" id="MobiDB-lite"/>
    </source>
</evidence>
<dbReference type="InterPro" id="IPR011009">
    <property type="entry name" value="Kinase-like_dom_sf"/>
</dbReference>
<feature type="compositionally biased region" description="Basic and acidic residues" evidence="11">
    <location>
        <begin position="646"/>
        <end position="658"/>
    </location>
</feature>
<name>F2D5B3_HORVV</name>
<evidence type="ECO:0000256" key="12">
    <source>
        <dbReference type="SAM" id="Phobius"/>
    </source>
</evidence>
<feature type="transmembrane region" description="Helical" evidence="12">
    <location>
        <begin position="257"/>
        <end position="280"/>
    </location>
</feature>
<keyword evidence="3" id="KW-0433">Leucine-rich repeat</keyword>
<dbReference type="Pfam" id="PF00069">
    <property type="entry name" value="Pkinase"/>
    <property type="match status" value="1"/>
</dbReference>
<dbReference type="InterPro" id="IPR032675">
    <property type="entry name" value="LRR_dom_sf"/>
</dbReference>
<dbReference type="PANTHER" id="PTHR48010">
    <property type="entry name" value="OS05G0588300 PROTEIN"/>
    <property type="match status" value="1"/>
</dbReference>
<dbReference type="Gene3D" id="3.30.200.20">
    <property type="entry name" value="Phosphorylase Kinase, domain 1"/>
    <property type="match status" value="1"/>
</dbReference>
<dbReference type="GO" id="GO:0005524">
    <property type="term" value="F:ATP binding"/>
    <property type="evidence" value="ECO:0007669"/>
    <property type="project" value="UniProtKB-KW"/>
</dbReference>
<dbReference type="PANTHER" id="PTHR48010:SF34">
    <property type="entry name" value="PROTEIN KINASE DOMAIN-CONTAINING PROTEIN"/>
    <property type="match status" value="1"/>
</dbReference>
<protein>
    <submittedName>
        <fullName evidence="15">Predicted protein</fullName>
    </submittedName>
</protein>
<dbReference type="GO" id="GO:0004672">
    <property type="term" value="F:protein kinase activity"/>
    <property type="evidence" value="ECO:0007669"/>
    <property type="project" value="InterPro"/>
</dbReference>
<feature type="chain" id="PRO_5003275388" evidence="13">
    <location>
        <begin position="24"/>
        <end position="664"/>
    </location>
</feature>
<feature type="domain" description="Protein kinase" evidence="14">
    <location>
        <begin position="361"/>
        <end position="635"/>
    </location>
</feature>
<feature type="region of interest" description="Disordered" evidence="11">
    <location>
        <begin position="635"/>
        <end position="664"/>
    </location>
</feature>
<evidence type="ECO:0000256" key="8">
    <source>
        <dbReference type="ARBA" id="ARBA00022840"/>
    </source>
</evidence>
<dbReference type="AlphaFoldDB" id="F2D5B3"/>
<dbReference type="FunFam" id="3.80.10.10:FF:000234">
    <property type="entry name" value="Probable inactive receptor kinase RLK902"/>
    <property type="match status" value="1"/>
</dbReference>
<dbReference type="GO" id="GO:0016020">
    <property type="term" value="C:membrane"/>
    <property type="evidence" value="ECO:0007669"/>
    <property type="project" value="UniProtKB-SubCell"/>
</dbReference>
<proteinExistence type="evidence at transcript level"/>
<keyword evidence="4 12" id="KW-0812">Transmembrane</keyword>
<evidence type="ECO:0000313" key="15">
    <source>
        <dbReference type="EMBL" id="BAJ90284.1"/>
    </source>
</evidence>
<keyword evidence="6" id="KW-0677">Repeat</keyword>
<dbReference type="InterPro" id="IPR000719">
    <property type="entry name" value="Prot_kinase_dom"/>
</dbReference>
<evidence type="ECO:0000256" key="7">
    <source>
        <dbReference type="ARBA" id="ARBA00022741"/>
    </source>
</evidence>
<comment type="subcellular location">
    <subcellularLocation>
        <location evidence="1">Membrane</location>
    </subcellularLocation>
</comment>
<keyword evidence="7" id="KW-0547">Nucleotide-binding</keyword>
<dbReference type="EMBL" id="AK359073">
    <property type="protein sequence ID" value="BAJ90284.1"/>
    <property type="molecule type" value="mRNA"/>
</dbReference>
<dbReference type="PROSITE" id="PS50011">
    <property type="entry name" value="PROTEIN_KINASE_DOM"/>
    <property type="match status" value="1"/>
</dbReference>
<evidence type="ECO:0000256" key="3">
    <source>
        <dbReference type="ARBA" id="ARBA00022614"/>
    </source>
</evidence>
<dbReference type="Pfam" id="PF08263">
    <property type="entry name" value="LRRNT_2"/>
    <property type="match status" value="1"/>
</dbReference>
<keyword evidence="2" id="KW-0597">Phosphoprotein</keyword>
<evidence type="ECO:0000259" key="14">
    <source>
        <dbReference type="PROSITE" id="PS50011"/>
    </source>
</evidence>
<dbReference type="InterPro" id="IPR001611">
    <property type="entry name" value="Leu-rich_rpt"/>
</dbReference>
<evidence type="ECO:0000256" key="4">
    <source>
        <dbReference type="ARBA" id="ARBA00022692"/>
    </source>
</evidence>
<dbReference type="InterPro" id="IPR050994">
    <property type="entry name" value="At_inactive_RLKs"/>
</dbReference>
<accession>F2D5B3</accession>
<evidence type="ECO:0000256" key="13">
    <source>
        <dbReference type="SAM" id="SignalP"/>
    </source>
</evidence>
<keyword evidence="8" id="KW-0067">ATP-binding</keyword>
<dbReference type="Gene3D" id="1.10.510.10">
    <property type="entry name" value="Transferase(Phosphotransferase) domain 1"/>
    <property type="match status" value="1"/>
</dbReference>
<evidence type="ECO:0000256" key="9">
    <source>
        <dbReference type="ARBA" id="ARBA00022989"/>
    </source>
</evidence>
<dbReference type="FunFam" id="3.30.200.20:FF:000307">
    <property type="entry name" value="pollen receptor-like kinase 1"/>
    <property type="match status" value="1"/>
</dbReference>
<evidence type="ECO:0000256" key="1">
    <source>
        <dbReference type="ARBA" id="ARBA00004370"/>
    </source>
</evidence>
<sequence length="664" mass="68694">MASAAALLLAAAVVALLACLALADPPASEQSALLAFLAATPHERKLGWSASTPACAWVGVTCDAANSTVIKLRLPGVGLVGPIPPSTIGRLTNLQVLSLRANRVSGAIPDDILRLSALRSVFLQDNAISGAIPPGVSGLAALERLVLSHNNLSGPIPFALGGLAALRALRLDGNRLSGKIPSIANPGLKVFNVSNNRLNGSIPRALARFPADAFAGNLQLCGTPLPPCSPFFPSPSPAPGMGPSDGKPPKKKKVSTAAIVGIIVAAVVVALLLVLAILFCCKRSRRGARTDGAKGTAAAATGTTRPPASSGDGTGTASSPKDDAGTSGSVAAAGGGTGEASRLVFVGKGAGYSFDLEDLLRASAEVLGKGSAGTSYKAVLEEGTTVVVKRLKEVSVSRREFEAHMETVVGGVEHPNLLPVRAYYFSKDEKLLVYDYLPAGSLSAMLHGSRGSGRTPMDWDARMRSALSAARGLAHLHSAHKLAHGNVKSTNVLLRPDHDAAALSDFCLHPIYAPSSVRAGSNGYRAPEVVDTRRPTLEADVYSLGVLLLELLTGKSPTHASLQEGDGGTLDLPRWVQSVVREEWTAEVFDVELVRLGASAEEEMVALLQVAMACVATVPDARPDAPDVVRMIEEIGAGHGQTTTEESARATTSEEERSPAAQTS</sequence>
<evidence type="ECO:0000256" key="2">
    <source>
        <dbReference type="ARBA" id="ARBA00022553"/>
    </source>
</evidence>
<evidence type="ECO:0000256" key="6">
    <source>
        <dbReference type="ARBA" id="ARBA00022737"/>
    </source>
</evidence>
<feature type="region of interest" description="Disordered" evidence="11">
    <location>
        <begin position="291"/>
        <end position="335"/>
    </location>
</feature>
<evidence type="ECO:0000256" key="5">
    <source>
        <dbReference type="ARBA" id="ARBA00022729"/>
    </source>
</evidence>
<keyword evidence="10 12" id="KW-0472">Membrane</keyword>
<dbReference type="SUPFAM" id="SSF56112">
    <property type="entry name" value="Protein kinase-like (PK-like)"/>
    <property type="match status" value="1"/>
</dbReference>
<feature type="signal peptide" evidence="13">
    <location>
        <begin position="1"/>
        <end position="23"/>
    </location>
</feature>
<keyword evidence="5 13" id="KW-0732">Signal</keyword>
<feature type="region of interest" description="Disordered" evidence="11">
    <location>
        <begin position="232"/>
        <end position="251"/>
    </location>
</feature>
<reference evidence="15" key="1">
    <citation type="journal article" date="2011" name="Plant Physiol.">
        <title>Comprehensive sequence analysis of 24,783 barley full-length cDNAs derived from 12 clone libraries.</title>
        <authorList>
            <person name="Matsumoto T."/>
            <person name="Tanaka T."/>
            <person name="Sakai H."/>
            <person name="Amano N."/>
            <person name="Kanamori H."/>
            <person name="Kurita K."/>
            <person name="Kikuta A."/>
            <person name="Kamiya K."/>
            <person name="Yamamoto M."/>
            <person name="Ikawa H."/>
            <person name="Fujii N."/>
            <person name="Hori K."/>
            <person name="Itoh T."/>
            <person name="Sato K."/>
        </authorList>
    </citation>
    <scope>NUCLEOTIDE SEQUENCE</scope>
    <source>
        <tissue evidence="15">Shoot</tissue>
    </source>
</reference>